<gene>
    <name evidence="8" type="ORF">BUFA31_17090</name>
</gene>
<dbReference type="Gene3D" id="1.10.10.60">
    <property type="entry name" value="Homeodomain-like"/>
    <property type="match status" value="2"/>
</dbReference>
<dbReference type="PROSITE" id="PS01124">
    <property type="entry name" value="HTH_ARAC_FAMILY_2"/>
    <property type="match status" value="1"/>
</dbReference>
<dbReference type="SMART" id="SM00342">
    <property type="entry name" value="HTH_ARAC"/>
    <property type="match status" value="1"/>
</dbReference>
<protein>
    <recommendedName>
        <fullName evidence="7">HTH araC/xylS-type domain-containing protein</fullName>
    </recommendedName>
</protein>
<evidence type="ECO:0000256" key="6">
    <source>
        <dbReference type="ARBA" id="ARBA00023295"/>
    </source>
</evidence>
<dbReference type="PROSITE" id="PS00041">
    <property type="entry name" value="HTH_ARAC_FAMILY_1"/>
    <property type="match status" value="1"/>
</dbReference>
<comment type="similarity">
    <text evidence="1">Belongs to the glycosyl hydrolase 39 family.</text>
</comment>
<dbReference type="Pfam" id="PF01229">
    <property type="entry name" value="Glyco_hydro_39"/>
    <property type="match status" value="1"/>
</dbReference>
<dbReference type="PANTHER" id="PTHR43280">
    <property type="entry name" value="ARAC-FAMILY TRANSCRIPTIONAL REGULATOR"/>
    <property type="match status" value="1"/>
</dbReference>
<dbReference type="InterPro" id="IPR049166">
    <property type="entry name" value="GH39_cat"/>
</dbReference>
<dbReference type="InterPro" id="IPR017853">
    <property type="entry name" value="GH"/>
</dbReference>
<keyword evidence="6" id="KW-0326">Glycosidase</keyword>
<keyword evidence="4" id="KW-0238">DNA-binding</keyword>
<keyword evidence="3" id="KW-0805">Transcription regulation</keyword>
<dbReference type="InterPro" id="IPR009057">
    <property type="entry name" value="Homeodomain-like_sf"/>
</dbReference>
<evidence type="ECO:0000313" key="8">
    <source>
        <dbReference type="EMBL" id="GFO88545.1"/>
    </source>
</evidence>
<evidence type="ECO:0000256" key="5">
    <source>
        <dbReference type="ARBA" id="ARBA00023163"/>
    </source>
</evidence>
<evidence type="ECO:0000259" key="7">
    <source>
        <dbReference type="PROSITE" id="PS01124"/>
    </source>
</evidence>
<reference evidence="8 9" key="1">
    <citation type="submission" date="2020-06" db="EMBL/GenBank/DDBJ databases">
        <title>Characterization of fructooligosaccharide metabolism and fructooligosaccharide-degrading enzymes in human commensal butyrate producers.</title>
        <authorList>
            <person name="Tanno H."/>
            <person name="Fujii T."/>
            <person name="Hirano K."/>
            <person name="Maeno S."/>
            <person name="Tonozuka T."/>
            <person name="Sakamoto M."/>
            <person name="Ohkuma M."/>
            <person name="Tochio T."/>
            <person name="Endo A."/>
        </authorList>
    </citation>
    <scope>NUCLEOTIDE SEQUENCE [LARGE SCALE GENOMIC DNA]</scope>
    <source>
        <strain evidence="8 9">JCM 31056</strain>
    </source>
</reference>
<dbReference type="SUPFAM" id="SSF46689">
    <property type="entry name" value="Homeodomain-like"/>
    <property type="match status" value="2"/>
</dbReference>
<dbReference type="SUPFAM" id="SSF51445">
    <property type="entry name" value="(Trans)glycosidases"/>
    <property type="match status" value="1"/>
</dbReference>
<dbReference type="PRINTS" id="PR00745">
    <property type="entry name" value="GLHYDRLASE39"/>
</dbReference>
<proteinExistence type="inferred from homology"/>
<comment type="caution">
    <text evidence="8">The sequence shown here is derived from an EMBL/GenBank/DDBJ whole genome shotgun (WGS) entry which is preliminary data.</text>
</comment>
<dbReference type="SUPFAM" id="SSF51011">
    <property type="entry name" value="Glycosyl hydrolase domain"/>
    <property type="match status" value="1"/>
</dbReference>
<dbReference type="InterPro" id="IPR000514">
    <property type="entry name" value="Glyco_hydro_39"/>
</dbReference>
<dbReference type="InterPro" id="IPR018060">
    <property type="entry name" value="HTH_AraC"/>
</dbReference>
<dbReference type="InterPro" id="IPR018062">
    <property type="entry name" value="HTH_AraC-typ_CS"/>
</dbReference>
<keyword evidence="5" id="KW-0804">Transcription</keyword>
<dbReference type="RefSeq" id="WP_188886701.1">
    <property type="nucleotide sequence ID" value="NZ_BLYJ01000020.1"/>
</dbReference>
<dbReference type="EMBL" id="BLYJ01000020">
    <property type="protein sequence ID" value="GFO88545.1"/>
    <property type="molecule type" value="Genomic_DNA"/>
</dbReference>
<dbReference type="Pfam" id="PF12833">
    <property type="entry name" value="HTH_18"/>
    <property type="match status" value="1"/>
</dbReference>
<evidence type="ECO:0000256" key="4">
    <source>
        <dbReference type="ARBA" id="ARBA00023125"/>
    </source>
</evidence>
<evidence type="ECO:0000256" key="3">
    <source>
        <dbReference type="ARBA" id="ARBA00023015"/>
    </source>
</evidence>
<dbReference type="Gene3D" id="2.60.40.1500">
    <property type="entry name" value="Glycosyl hydrolase domain, family 39"/>
    <property type="match status" value="1"/>
</dbReference>
<evidence type="ECO:0000256" key="2">
    <source>
        <dbReference type="ARBA" id="ARBA00022801"/>
    </source>
</evidence>
<dbReference type="PANTHER" id="PTHR43280:SF2">
    <property type="entry name" value="HTH-TYPE TRANSCRIPTIONAL REGULATOR EXSA"/>
    <property type="match status" value="1"/>
</dbReference>
<accession>A0ABQ1E0Q9</accession>
<evidence type="ECO:0000256" key="1">
    <source>
        <dbReference type="ARBA" id="ARBA00008875"/>
    </source>
</evidence>
<feature type="domain" description="HTH araC/xylS-type" evidence="7">
    <location>
        <begin position="165"/>
        <end position="263"/>
    </location>
</feature>
<evidence type="ECO:0000313" key="9">
    <source>
        <dbReference type="Proteomes" id="UP000620147"/>
    </source>
</evidence>
<sequence>MRTKREQIIFQAFHDQICRSEFSSGLTLFFGLHGNSSIRYQSAEYSMPAGALLVVNPFELYQVNCSENAEMIAMQIPENLLQLANWSRQNVCFCYASSQNEKQEYQTIRVLFATIFQDFFQNPEQNASGIVTNVLKLVDLLTAHFLISDVPKSNTKREETMRRMKRIMDHIHSNWNEDISLRELAAREFLSEGYLSRFLKQNLDMTYSQYVMGLRLEHAEKQLRSTDHSITQIAYDCGFHNASAFIEHFRQKHGLTPRQYRQHATQKAAADPSGEETLLQDGVTYLLQFAVPPDPQRELPHETRYITVDENVQPRRLRHTWKTLLNAGYAKHLLTAAIQQQIIKIQQEIGFRYLRFHGMLDQELHIYQGMENGQVKCCFTYFDMVIDFLLEQGLRPFLEFSFIPRELAKAQTSIFETGSITAACADCTAFGALVEAILRHAICRYGWDEVSQWKFSTFQINYVFFDCMTMDEYLELYDCVYHAVKAVDTRLQFGGPGAMSSVVWDPRGMRVFLQYATAHDCLPDFLTVQSYPHESSSADANFMSYTLSQQSIPSVLSKDTNFVKTFLYDLNGICREFELPDMDIFIEEWNSTLWQRDLSSDTCYKSVWLTKNICENMDAVSAFGYWTISDLMDERANFDSMYHGGYGLFTYNGVPKSGYEALRLLGQLGNCCIASGDGWYFTQSEREWQLILYNYTHYDNIYRYRYRRLEHPEDAYSVFESGKIVRFQVTFPALRRGLYQIEQQEITRTSGSSFDLWLAAGAPPSPDRAFLQYLAEHASAHRTLTTEQVDTALRLETTLQPLEARLFRIRKMNFT</sequence>
<keyword evidence="9" id="KW-1185">Reference proteome</keyword>
<dbReference type="Gene3D" id="3.20.20.80">
    <property type="entry name" value="Glycosidases"/>
    <property type="match status" value="1"/>
</dbReference>
<dbReference type="Proteomes" id="UP000620147">
    <property type="component" value="Unassembled WGS sequence"/>
</dbReference>
<organism evidence="8 9">
    <name type="scientific">Butyricicoccus faecihominis</name>
    <dbReference type="NCBI Taxonomy" id="1712515"/>
    <lineage>
        <taxon>Bacteria</taxon>
        <taxon>Bacillati</taxon>
        <taxon>Bacillota</taxon>
        <taxon>Clostridia</taxon>
        <taxon>Eubacteriales</taxon>
        <taxon>Butyricicoccaceae</taxon>
        <taxon>Butyricicoccus</taxon>
    </lineage>
</organism>
<name>A0ABQ1E0Q9_9FIRM</name>
<keyword evidence="2" id="KW-0378">Hydrolase</keyword>